<reference evidence="13" key="1">
    <citation type="submission" date="2024-06" db="EMBL/GenBank/DDBJ databases">
        <authorList>
            <person name="Liu X."/>
            <person name="Lenzi L."/>
            <person name="Haldenby T S."/>
            <person name="Uol C."/>
        </authorList>
    </citation>
    <scope>NUCLEOTIDE SEQUENCE</scope>
</reference>
<dbReference type="FunFam" id="2.30.29.150:FF:000001">
    <property type="entry name" value="Fact complex subunit ssrp1"/>
    <property type="match status" value="1"/>
</dbReference>
<dbReference type="SUPFAM" id="SSF50729">
    <property type="entry name" value="PH domain-like"/>
    <property type="match status" value="1"/>
</dbReference>
<feature type="region of interest" description="Disordered" evidence="11">
    <location>
        <begin position="428"/>
        <end position="563"/>
    </location>
</feature>
<dbReference type="SMART" id="SM00398">
    <property type="entry name" value="HMG"/>
    <property type="match status" value="1"/>
</dbReference>
<dbReference type="Pfam" id="PF08512">
    <property type="entry name" value="Rttp106-like_middle"/>
    <property type="match status" value="1"/>
</dbReference>
<evidence type="ECO:0000256" key="9">
    <source>
        <dbReference type="PROSITE-ProRule" id="PRU00267"/>
    </source>
</evidence>
<dbReference type="InterPro" id="IPR011993">
    <property type="entry name" value="PH-like_dom_sf"/>
</dbReference>
<feature type="compositionally biased region" description="Acidic residues" evidence="11">
    <location>
        <begin position="670"/>
        <end position="682"/>
    </location>
</feature>
<feature type="compositionally biased region" description="Basic and acidic residues" evidence="11">
    <location>
        <begin position="683"/>
        <end position="696"/>
    </location>
</feature>
<evidence type="ECO:0000256" key="6">
    <source>
        <dbReference type="ARBA" id="ARBA00023163"/>
    </source>
</evidence>
<dbReference type="GO" id="GO:0035101">
    <property type="term" value="C:FACT complex"/>
    <property type="evidence" value="ECO:0007669"/>
    <property type="project" value="TreeGrafter"/>
</dbReference>
<dbReference type="FunFam" id="2.30.29.30:FF:000098">
    <property type="entry name" value="Fact complex subunit ssrp1"/>
    <property type="match status" value="1"/>
</dbReference>
<dbReference type="Gene3D" id="2.30.29.150">
    <property type="match status" value="1"/>
</dbReference>
<evidence type="ECO:0000313" key="13">
    <source>
        <dbReference type="EMBL" id="CAL5138607.1"/>
    </source>
</evidence>
<dbReference type="InterPro" id="IPR000969">
    <property type="entry name" value="SSRP1/POB3"/>
</dbReference>
<dbReference type="InterPro" id="IPR050454">
    <property type="entry name" value="RTT106/SSRP1_HistChap/FACT"/>
</dbReference>
<dbReference type="PANTHER" id="PTHR45849:SF1">
    <property type="entry name" value="FACT COMPLEX SUBUNIT SSRP1"/>
    <property type="match status" value="1"/>
</dbReference>
<evidence type="ECO:0000256" key="4">
    <source>
        <dbReference type="ARBA" id="ARBA00022763"/>
    </source>
</evidence>
<sequence length="696" mass="78996">MADIEFDNITQEFRGIVYPGRLRLRETDFMFKNEQTGKIDHFQRTDIDSAEWIARATGLGLRIKLKNDSVHRYDGFGEIESEKVAKFFKTYFDLSVTKRELCYKGFNWGDAEVQGDALEMSVKNSMAFEIPLTNVSNATVNKNELVFEFHLNDDAEICLSELRLFIPGSEAESKAQDIYTKVIDRADILQVTGDFLVEFKQLQCLQPRGRYDVKLYPGFVHLHGKSFDFKIPKSTIMRLLMLPHPDTRQIFFVLQLDPPIKYGQTRYYFAIFLFETDSHIDVEMAVSEEWLQEHFQGKLTKDIAGPEYEVVARIFKVIYDQKVTAPGSFTAKGGGSAVACTYKASVGLLYPLERGFTFVPRPPVSVRFDEIVSVQFSRGTGAQRSFDFEVETRSGITHTFTSIERNEYHQLYDFVVSKKLRVKNIESEDKTGGTSVLPADVWSSSDESHDAYMEKVKTEAREREMEVDEEDDDDEDDEDFQPPESEGSEVAEEYDSNAESSSSDGDYSDDEDAGSMSSGSVSEPKPKRSKTSEKKPDKPAKTERPKKNKRVKDPNAPTRPPTAYFMWFNEHREELSKEVGGHSVAEVAKVAGERWRNIDSETKASYQARVDELKKKYEEEMRVYREKIASGEIKPPEPTQKKSKAAKSSVKSPSKPGTSFKSKEYVASSDSDDLSSLSDDEDGGHAKAKKESDMSD</sequence>
<keyword evidence="3 10" id="KW-0235">DNA replication</keyword>
<dbReference type="InterPro" id="IPR013719">
    <property type="entry name" value="RTT106/SPT16-like_middle_dom"/>
</dbReference>
<comment type="subcellular location">
    <subcellularLocation>
        <location evidence="10">Nucleus</location>
    </subcellularLocation>
    <subcellularLocation>
        <location evidence="10">Chromosome</location>
    </subcellularLocation>
</comment>
<feature type="DNA-binding region" description="HMG box" evidence="9">
    <location>
        <begin position="557"/>
        <end position="625"/>
    </location>
</feature>
<keyword evidence="6 10" id="KW-0804">Transcription</keyword>
<keyword evidence="9" id="KW-0238">DNA-binding</keyword>
<proteinExistence type="inferred from homology"/>
<dbReference type="SMART" id="SM01287">
    <property type="entry name" value="Rtt106"/>
    <property type="match status" value="1"/>
</dbReference>
<accession>A0AAV2TT83</accession>
<dbReference type="EMBL" id="CAXLJL010000501">
    <property type="protein sequence ID" value="CAL5138607.1"/>
    <property type="molecule type" value="Genomic_DNA"/>
</dbReference>
<dbReference type="Pfam" id="PF17292">
    <property type="entry name" value="POB3_N"/>
    <property type="match status" value="1"/>
</dbReference>
<dbReference type="PRINTS" id="PR00887">
    <property type="entry name" value="SSRCOGNITION"/>
</dbReference>
<dbReference type="Gene3D" id="2.30.29.220">
    <property type="entry name" value="Structure-specific recognition protein (SSRP1)"/>
    <property type="match status" value="1"/>
</dbReference>
<dbReference type="GO" id="GO:0031491">
    <property type="term" value="F:nucleosome binding"/>
    <property type="evidence" value="ECO:0007669"/>
    <property type="project" value="TreeGrafter"/>
</dbReference>
<comment type="similarity">
    <text evidence="1 10">Belongs to the SSRP1 family.</text>
</comment>
<keyword evidence="7 10" id="KW-0234">DNA repair</keyword>
<dbReference type="PANTHER" id="PTHR45849">
    <property type="entry name" value="FACT COMPLEX SUBUNIT SSRP1"/>
    <property type="match status" value="1"/>
</dbReference>
<dbReference type="GO" id="GO:0042393">
    <property type="term" value="F:histone binding"/>
    <property type="evidence" value="ECO:0007669"/>
    <property type="project" value="TreeGrafter"/>
</dbReference>
<dbReference type="GO" id="GO:0006281">
    <property type="term" value="P:DNA repair"/>
    <property type="evidence" value="ECO:0007669"/>
    <property type="project" value="UniProtKB-KW"/>
</dbReference>
<dbReference type="InterPro" id="IPR048993">
    <property type="entry name" value="SSRP1-like_PH1"/>
</dbReference>
<feature type="compositionally biased region" description="Basic and acidic residues" evidence="11">
    <location>
        <begin position="446"/>
        <end position="464"/>
    </location>
</feature>
<evidence type="ECO:0000259" key="12">
    <source>
        <dbReference type="PROSITE" id="PS50118"/>
    </source>
</evidence>
<evidence type="ECO:0000256" key="3">
    <source>
        <dbReference type="ARBA" id="ARBA00022705"/>
    </source>
</evidence>
<dbReference type="Pfam" id="PF21103">
    <property type="entry name" value="PH1_SSRP1-like"/>
    <property type="match status" value="1"/>
</dbReference>
<feature type="compositionally biased region" description="Acidic residues" evidence="11">
    <location>
        <begin position="465"/>
        <end position="496"/>
    </location>
</feature>
<keyword evidence="2 10" id="KW-0158">Chromosome</keyword>
<keyword evidence="8 9" id="KW-0539">Nucleus</keyword>
<name>A0AAV2TT83_CALDB</name>
<evidence type="ECO:0000313" key="14">
    <source>
        <dbReference type="Proteomes" id="UP001497525"/>
    </source>
</evidence>
<dbReference type="Gene3D" id="2.30.29.30">
    <property type="entry name" value="Pleckstrin-homology domain (PH domain)/Phosphotyrosine-binding domain (PTB)"/>
    <property type="match status" value="2"/>
</dbReference>
<keyword evidence="5 10" id="KW-0805">Transcription regulation</keyword>
<dbReference type="GO" id="GO:1902275">
    <property type="term" value="P:regulation of chromatin organization"/>
    <property type="evidence" value="ECO:0007669"/>
    <property type="project" value="TreeGrafter"/>
</dbReference>
<evidence type="ECO:0000256" key="5">
    <source>
        <dbReference type="ARBA" id="ARBA00023015"/>
    </source>
</evidence>
<dbReference type="CDD" id="cd13230">
    <property type="entry name" value="PH1_SSRP1-like"/>
    <property type="match status" value="1"/>
</dbReference>
<dbReference type="CDD" id="cd21994">
    <property type="entry name" value="HMG-box_SSRP1-like"/>
    <property type="match status" value="1"/>
</dbReference>
<dbReference type="AlphaFoldDB" id="A0AAV2TT83"/>
<evidence type="ECO:0000256" key="2">
    <source>
        <dbReference type="ARBA" id="ARBA00022454"/>
    </source>
</evidence>
<gene>
    <name evidence="13" type="ORF">CDAUBV1_LOCUS13430</name>
</gene>
<dbReference type="CDD" id="cd13231">
    <property type="entry name" value="PH2_SSRP1-like"/>
    <property type="match status" value="1"/>
</dbReference>
<feature type="compositionally biased region" description="Basic and acidic residues" evidence="11">
    <location>
        <begin position="524"/>
        <end position="545"/>
    </location>
</feature>
<keyword evidence="4 10" id="KW-0227">DNA damage</keyword>
<evidence type="ECO:0000256" key="7">
    <source>
        <dbReference type="ARBA" id="ARBA00023204"/>
    </source>
</evidence>
<feature type="region of interest" description="Disordered" evidence="11">
    <location>
        <begin position="626"/>
        <end position="696"/>
    </location>
</feature>
<evidence type="ECO:0000256" key="8">
    <source>
        <dbReference type="ARBA" id="ARBA00023242"/>
    </source>
</evidence>
<evidence type="ECO:0000256" key="10">
    <source>
        <dbReference type="RuleBase" id="RU364013"/>
    </source>
</evidence>
<feature type="compositionally biased region" description="Low complexity" evidence="11">
    <location>
        <begin position="646"/>
        <end position="656"/>
    </location>
</feature>
<dbReference type="SUPFAM" id="SSF47095">
    <property type="entry name" value="HMG-box"/>
    <property type="match status" value="1"/>
</dbReference>
<comment type="caution">
    <text evidence="13">The sequence shown here is derived from an EMBL/GenBank/DDBJ whole genome shotgun (WGS) entry which is preliminary data.</text>
</comment>
<dbReference type="InterPro" id="IPR036910">
    <property type="entry name" value="HMG_box_dom_sf"/>
</dbReference>
<dbReference type="InterPro" id="IPR035417">
    <property type="entry name" value="SSRP1/POB3_N"/>
</dbReference>
<feature type="domain" description="HMG box" evidence="12">
    <location>
        <begin position="557"/>
        <end position="625"/>
    </location>
</feature>
<dbReference type="Pfam" id="PF00505">
    <property type="entry name" value="HMG_box"/>
    <property type="match status" value="1"/>
</dbReference>
<dbReference type="InterPro" id="IPR038167">
    <property type="entry name" value="SSRP1_sf"/>
</dbReference>
<dbReference type="PROSITE" id="PS50118">
    <property type="entry name" value="HMG_BOX_2"/>
    <property type="match status" value="1"/>
</dbReference>
<dbReference type="Proteomes" id="UP001497525">
    <property type="component" value="Unassembled WGS sequence"/>
</dbReference>
<evidence type="ECO:0000256" key="1">
    <source>
        <dbReference type="ARBA" id="ARBA00010060"/>
    </source>
</evidence>
<organism evidence="13 14">
    <name type="scientific">Calicophoron daubneyi</name>
    <name type="common">Rumen fluke</name>
    <name type="synonym">Paramphistomum daubneyi</name>
    <dbReference type="NCBI Taxonomy" id="300641"/>
    <lineage>
        <taxon>Eukaryota</taxon>
        <taxon>Metazoa</taxon>
        <taxon>Spiralia</taxon>
        <taxon>Lophotrochozoa</taxon>
        <taxon>Platyhelminthes</taxon>
        <taxon>Trematoda</taxon>
        <taxon>Digenea</taxon>
        <taxon>Plagiorchiida</taxon>
        <taxon>Pronocephalata</taxon>
        <taxon>Paramphistomoidea</taxon>
        <taxon>Paramphistomidae</taxon>
        <taxon>Calicophoron</taxon>
    </lineage>
</organism>
<evidence type="ECO:0000256" key="11">
    <source>
        <dbReference type="SAM" id="MobiDB-lite"/>
    </source>
</evidence>
<comment type="function">
    <text evidence="10">Component of the FACT complex, a general chromatin factor that acts to reorganize nucleosomes. The FACT complex is involved in multiple processes that require DNA as a template such as mRNA elongation, DNA replication and DNA repair. During transcription elongation the FACT complex acts as a histone chaperone that both destabilizes and restores nucleosomal structure. It facilitates the passage of RNA polymerase II and transcription by promoting the dissociation of one histone H2A-H2B dimer from the nucleosome, then subsequently promotes the reestablishment of the nucleosome following the passage of RNA polymerase II.</text>
</comment>
<dbReference type="Pfam" id="PF03531">
    <property type="entry name" value="SSrecog"/>
    <property type="match status" value="1"/>
</dbReference>
<dbReference type="FunFam" id="2.30.29.30:FF:000119">
    <property type="entry name" value="FACT complex subunit SSRP1"/>
    <property type="match status" value="1"/>
</dbReference>
<dbReference type="InterPro" id="IPR009071">
    <property type="entry name" value="HMG_box_dom"/>
</dbReference>
<dbReference type="Gene3D" id="1.10.30.10">
    <property type="entry name" value="High mobility group box domain"/>
    <property type="match status" value="1"/>
</dbReference>
<protein>
    <recommendedName>
        <fullName evidence="10">FACT complex subunit SSRP1</fullName>
    </recommendedName>
</protein>
<dbReference type="GO" id="GO:0006260">
    <property type="term" value="P:DNA replication"/>
    <property type="evidence" value="ECO:0007669"/>
    <property type="project" value="UniProtKB-KW"/>
</dbReference>
<dbReference type="GO" id="GO:0003677">
    <property type="term" value="F:DNA binding"/>
    <property type="evidence" value="ECO:0007669"/>
    <property type="project" value="UniProtKB-UniRule"/>
</dbReference>
<dbReference type="InterPro" id="IPR024954">
    <property type="entry name" value="SSRP1_DD"/>
</dbReference>